<accession>A0ABQ9INN6</accession>
<dbReference type="Proteomes" id="UP001159363">
    <property type="component" value="Chromosome 1"/>
</dbReference>
<reference evidence="2 3" key="1">
    <citation type="submission" date="2023-02" db="EMBL/GenBank/DDBJ databases">
        <title>LHISI_Scaffold_Assembly.</title>
        <authorList>
            <person name="Stuart O.P."/>
            <person name="Cleave R."/>
            <person name="Magrath M.J.L."/>
            <person name="Mikheyev A.S."/>
        </authorList>
    </citation>
    <scope>NUCLEOTIDE SEQUENCE [LARGE SCALE GENOMIC DNA]</scope>
    <source>
        <strain evidence="2">Daus_M_001</strain>
        <tissue evidence="2">Leg muscle</tissue>
    </source>
</reference>
<feature type="region of interest" description="Disordered" evidence="1">
    <location>
        <begin position="359"/>
        <end position="394"/>
    </location>
</feature>
<evidence type="ECO:0000256" key="1">
    <source>
        <dbReference type="SAM" id="MobiDB-lite"/>
    </source>
</evidence>
<evidence type="ECO:0000313" key="3">
    <source>
        <dbReference type="Proteomes" id="UP001159363"/>
    </source>
</evidence>
<sequence>MAFVCDPSQYSPGVISEKHGKPKSGWPDRESNPGPPECESSERYHCATSLDGFHGDLPFPPSLHSGAAPFSPRLTFDGSQDLVLKSRPNLSTQIRNNEDGEASCVVGGKRGGGRNFEFVSPRLEKLRLNIISACTRQKAKSKYRNRIQMERAPQNQSIDIHKTPYDRVKWCQKRKMNFKASERVDVDVFTQNKRPAGLLTCPARRGDTAGPGNASLIVPPPPEATRSDPAHLRAAFLTISASAGESDEVAFWKLYHVSRVLQYVVAPMQGRGHAPKGEVDRLRAVHQVIISLAIYNVFRKHLLASHQGEPGFKPGRVTPGFSQVGIVPDDATGRRVSSGFSRFPPPRRCSILASFHPHRLSRPRSATAEKRTPEPLEEDSAPLTTTASHPSRRRYSLVARRARAEYERLAGWELTYPRCDGRGEANITRCTPFTSFATYLIKEYLCLIYRDESPPSKVNRVQSPAESLPDFCKWESCRTIPLVVGFFGDLPFPLPIHYCAALFSHHVHPHRLSRPRC</sequence>
<protein>
    <submittedName>
        <fullName evidence="2">Uncharacterized protein</fullName>
    </submittedName>
</protein>
<feature type="region of interest" description="Disordered" evidence="1">
    <location>
        <begin position="1"/>
        <end position="41"/>
    </location>
</feature>
<name>A0ABQ9INN6_9NEOP</name>
<keyword evidence="3" id="KW-1185">Reference proteome</keyword>
<proteinExistence type="predicted"/>
<dbReference type="EMBL" id="JARBHB010000001">
    <property type="protein sequence ID" value="KAJ8898306.1"/>
    <property type="molecule type" value="Genomic_DNA"/>
</dbReference>
<organism evidence="2 3">
    <name type="scientific">Dryococelus australis</name>
    <dbReference type="NCBI Taxonomy" id="614101"/>
    <lineage>
        <taxon>Eukaryota</taxon>
        <taxon>Metazoa</taxon>
        <taxon>Ecdysozoa</taxon>
        <taxon>Arthropoda</taxon>
        <taxon>Hexapoda</taxon>
        <taxon>Insecta</taxon>
        <taxon>Pterygota</taxon>
        <taxon>Neoptera</taxon>
        <taxon>Polyneoptera</taxon>
        <taxon>Phasmatodea</taxon>
        <taxon>Verophasmatodea</taxon>
        <taxon>Anareolatae</taxon>
        <taxon>Phasmatidae</taxon>
        <taxon>Eurycanthinae</taxon>
        <taxon>Dryococelus</taxon>
    </lineage>
</organism>
<gene>
    <name evidence="2" type="ORF">PR048_003666</name>
</gene>
<evidence type="ECO:0000313" key="2">
    <source>
        <dbReference type="EMBL" id="KAJ8898306.1"/>
    </source>
</evidence>
<comment type="caution">
    <text evidence="2">The sequence shown here is derived from an EMBL/GenBank/DDBJ whole genome shotgun (WGS) entry which is preliminary data.</text>
</comment>